<evidence type="ECO:0000313" key="2">
    <source>
        <dbReference type="RefSeq" id="XP_019710782.1"/>
    </source>
</evidence>
<proteinExistence type="predicted"/>
<dbReference type="AlphaFoldDB" id="A0A6J0PRX4"/>
<protein>
    <submittedName>
        <fullName evidence="2">Uncharacterized protein LOC105058696</fullName>
    </submittedName>
</protein>
<organism evidence="1 2">
    <name type="scientific">Elaeis guineensis var. tenera</name>
    <name type="common">Oil palm</name>
    <dbReference type="NCBI Taxonomy" id="51953"/>
    <lineage>
        <taxon>Eukaryota</taxon>
        <taxon>Viridiplantae</taxon>
        <taxon>Streptophyta</taxon>
        <taxon>Embryophyta</taxon>
        <taxon>Tracheophyta</taxon>
        <taxon>Spermatophyta</taxon>
        <taxon>Magnoliopsida</taxon>
        <taxon>Liliopsida</taxon>
        <taxon>Arecaceae</taxon>
        <taxon>Arecoideae</taxon>
        <taxon>Cocoseae</taxon>
        <taxon>Elaeidinae</taxon>
        <taxon>Elaeis</taxon>
    </lineage>
</organism>
<dbReference type="InParanoid" id="A0A6J0PRX4"/>
<name>A0A6J0PRX4_ELAGV</name>
<dbReference type="Proteomes" id="UP000504607">
    <property type="component" value="Chromosome 15"/>
</dbReference>
<evidence type="ECO:0000313" key="1">
    <source>
        <dbReference type="Proteomes" id="UP000504607"/>
    </source>
</evidence>
<sequence>MEYFLSLLNFLSQLQTSSSIVHWLLENIVHLLDVLFHEKTGTWDVLYNWQQTFCLRSFVHWHFYIILGAYSCRIDLQSTVSWKCTQDILFCKSIQHEYATKMILKYQYTKLLKLQVCCQFHLLLLLMEDLILVLLARKKKEAEQLGARTVIEWILGNSDTKTLMIEIISSKLRCSDYMTRSVTAGTLKRNNTENKPCNEMQPDPTYDKSPNLIVSETFQQIGSTRFLVLFWLMLIWHTAFKIEIPVDCQAMVPTSS</sequence>
<keyword evidence="1" id="KW-1185">Reference proteome</keyword>
<accession>A0A6J0PRX4</accession>
<gene>
    <name evidence="2" type="primary">LOC105058696</name>
</gene>
<dbReference type="RefSeq" id="XP_019710782.1">
    <property type="nucleotide sequence ID" value="XM_019855223.2"/>
</dbReference>
<reference evidence="2" key="1">
    <citation type="submission" date="2025-08" db="UniProtKB">
        <authorList>
            <consortium name="RefSeq"/>
        </authorList>
    </citation>
    <scope>IDENTIFICATION</scope>
</reference>